<evidence type="ECO:0000256" key="2">
    <source>
        <dbReference type="SAM" id="Phobius"/>
    </source>
</evidence>
<dbReference type="SUPFAM" id="SSF48726">
    <property type="entry name" value="Immunoglobulin"/>
    <property type="match status" value="2"/>
</dbReference>
<dbReference type="SMART" id="SM00406">
    <property type="entry name" value="IGv"/>
    <property type="match status" value="2"/>
</dbReference>
<dbReference type="PROSITE" id="PS50835">
    <property type="entry name" value="IG_LIKE"/>
    <property type="match status" value="2"/>
</dbReference>
<keyword evidence="2" id="KW-1133">Transmembrane helix</keyword>
<dbReference type="CDD" id="cd00096">
    <property type="entry name" value="Ig"/>
    <property type="match status" value="1"/>
</dbReference>
<feature type="compositionally biased region" description="Basic and acidic residues" evidence="1">
    <location>
        <begin position="325"/>
        <end position="334"/>
    </location>
</feature>
<organism evidence="5 6">
    <name type="scientific">Leptobrachium leishanense</name>
    <name type="common">Leishan spiny toad</name>
    <dbReference type="NCBI Taxonomy" id="445787"/>
    <lineage>
        <taxon>Eukaryota</taxon>
        <taxon>Metazoa</taxon>
        <taxon>Chordata</taxon>
        <taxon>Craniata</taxon>
        <taxon>Vertebrata</taxon>
        <taxon>Euteleostomi</taxon>
        <taxon>Amphibia</taxon>
        <taxon>Batrachia</taxon>
        <taxon>Anura</taxon>
        <taxon>Pelobatoidea</taxon>
        <taxon>Megophryidae</taxon>
        <taxon>Leptobrachium</taxon>
    </lineage>
</organism>
<name>A0A8C5PCJ5_9ANUR</name>
<dbReference type="InterPro" id="IPR036179">
    <property type="entry name" value="Ig-like_dom_sf"/>
</dbReference>
<feature type="signal peptide" evidence="3">
    <location>
        <begin position="1"/>
        <end position="19"/>
    </location>
</feature>
<feature type="chain" id="PRO_5034251005" evidence="3">
    <location>
        <begin position="20"/>
        <end position="334"/>
    </location>
</feature>
<feature type="transmembrane region" description="Helical" evidence="2">
    <location>
        <begin position="226"/>
        <end position="254"/>
    </location>
</feature>
<reference evidence="5" key="2">
    <citation type="submission" date="2025-09" db="UniProtKB">
        <authorList>
            <consortium name="Ensembl"/>
        </authorList>
    </citation>
    <scope>IDENTIFICATION</scope>
</reference>
<feature type="domain" description="Ig-like" evidence="4">
    <location>
        <begin position="134"/>
        <end position="221"/>
    </location>
</feature>
<dbReference type="OrthoDB" id="9446970at2759"/>
<dbReference type="Pfam" id="PF13927">
    <property type="entry name" value="Ig_3"/>
    <property type="match status" value="1"/>
</dbReference>
<dbReference type="InterPro" id="IPR003598">
    <property type="entry name" value="Ig_sub2"/>
</dbReference>
<dbReference type="Ensembl" id="ENSLLET00000013550.1">
    <property type="protein sequence ID" value="ENSLLEP00000013038.1"/>
    <property type="gene ID" value="ENSLLEG00000008245.1"/>
</dbReference>
<keyword evidence="2" id="KW-0812">Transmembrane</keyword>
<dbReference type="PANTHER" id="PTHR44783">
    <property type="entry name" value="CXADR-LIKE MEMBRANE PROTEIN"/>
    <property type="match status" value="1"/>
</dbReference>
<dbReference type="GeneTree" id="ENSGT00940000161031"/>
<evidence type="ECO:0000256" key="1">
    <source>
        <dbReference type="SAM" id="MobiDB-lite"/>
    </source>
</evidence>
<reference evidence="5" key="1">
    <citation type="submission" date="2025-08" db="UniProtKB">
        <authorList>
            <consortium name="Ensembl"/>
        </authorList>
    </citation>
    <scope>IDENTIFICATION</scope>
</reference>
<evidence type="ECO:0000313" key="6">
    <source>
        <dbReference type="Proteomes" id="UP000694569"/>
    </source>
</evidence>
<evidence type="ECO:0000313" key="5">
    <source>
        <dbReference type="Ensembl" id="ENSLLEP00000013038.1"/>
    </source>
</evidence>
<accession>A0A8C5PCJ5</accession>
<evidence type="ECO:0000259" key="4">
    <source>
        <dbReference type="PROSITE" id="PS50835"/>
    </source>
</evidence>
<dbReference type="SMART" id="SM00408">
    <property type="entry name" value="IGc2"/>
    <property type="match status" value="2"/>
</dbReference>
<feature type="region of interest" description="Disordered" evidence="1">
    <location>
        <begin position="278"/>
        <end position="334"/>
    </location>
</feature>
<feature type="compositionally biased region" description="Low complexity" evidence="1">
    <location>
        <begin position="286"/>
        <end position="312"/>
    </location>
</feature>
<gene>
    <name evidence="5" type="primary">CLMP</name>
</gene>
<dbReference type="PANTHER" id="PTHR44783:SF1">
    <property type="entry name" value="CXADR-LIKE MEMBRANE PROTEIN"/>
    <property type="match status" value="1"/>
</dbReference>
<keyword evidence="3" id="KW-0732">Signal</keyword>
<dbReference type="InterPro" id="IPR013783">
    <property type="entry name" value="Ig-like_fold"/>
</dbReference>
<protein>
    <submittedName>
        <fullName evidence="5">CXADR like membrane protein</fullName>
    </submittedName>
</protein>
<dbReference type="GO" id="GO:0016020">
    <property type="term" value="C:membrane"/>
    <property type="evidence" value="ECO:0007669"/>
    <property type="project" value="InterPro"/>
</dbReference>
<dbReference type="InterPro" id="IPR003599">
    <property type="entry name" value="Ig_sub"/>
</dbReference>
<dbReference type="SMART" id="SM00409">
    <property type="entry name" value="IG"/>
    <property type="match status" value="2"/>
</dbReference>
<sequence>MPSVLLSFLGLCFVLGASAYSEIKSIAEDNVTLPCRHQLGSLGEQSLDIEWLFNDSNQKKSVVISYSSGQVYHGENSHGRFNFASTNFLAGDATILITSLQPSDAGLYICKVKNAGQYKWNDIKLEVLVKPSEPECSIQGEKLEGKNVTLHCNSSSDTTPIYYRWQRMKYKEGLIVPMPKSARIVTPQILTIQNLSMADNGSYLCIVTNEAGKKNCTLHLTVQPNVIGVGFLAAVTCGALVGAVLLCITIWLVLRKKELKKRKEDEFLNEIREDAEAPKARLVKPGSSSSGSRSSRSGSSSTRSTTNSASRSQRTLSTQEPAPGEPRHHCLDQI</sequence>
<keyword evidence="2" id="KW-0472">Membrane</keyword>
<dbReference type="Gene3D" id="2.60.40.10">
    <property type="entry name" value="Immunoglobulins"/>
    <property type="match status" value="2"/>
</dbReference>
<dbReference type="InterPro" id="IPR007110">
    <property type="entry name" value="Ig-like_dom"/>
</dbReference>
<proteinExistence type="predicted"/>
<dbReference type="Proteomes" id="UP000694569">
    <property type="component" value="Unplaced"/>
</dbReference>
<keyword evidence="6" id="KW-1185">Reference proteome</keyword>
<dbReference type="InterPro" id="IPR042454">
    <property type="entry name" value="CLMP"/>
</dbReference>
<dbReference type="Pfam" id="PF07686">
    <property type="entry name" value="V-set"/>
    <property type="match status" value="1"/>
</dbReference>
<dbReference type="GO" id="GO:0009986">
    <property type="term" value="C:cell surface"/>
    <property type="evidence" value="ECO:0007669"/>
    <property type="project" value="TreeGrafter"/>
</dbReference>
<dbReference type="GO" id="GO:0005881">
    <property type="term" value="C:cytoplasmic microtubule"/>
    <property type="evidence" value="ECO:0007669"/>
    <property type="project" value="InterPro"/>
</dbReference>
<evidence type="ECO:0000256" key="3">
    <source>
        <dbReference type="SAM" id="SignalP"/>
    </source>
</evidence>
<feature type="domain" description="Ig-like" evidence="4">
    <location>
        <begin position="2"/>
        <end position="126"/>
    </location>
</feature>
<dbReference type="InterPro" id="IPR013106">
    <property type="entry name" value="Ig_V-set"/>
</dbReference>
<dbReference type="AlphaFoldDB" id="A0A8C5PCJ5"/>